<protein>
    <submittedName>
        <fullName evidence="7">Permease</fullName>
    </submittedName>
</protein>
<feature type="transmembrane region" description="Helical" evidence="5">
    <location>
        <begin position="284"/>
        <end position="305"/>
    </location>
</feature>
<dbReference type="InterPro" id="IPR000620">
    <property type="entry name" value="EamA_dom"/>
</dbReference>
<sequence>MLKPVHHSVSTHAGVVGRDTGDAPMMQGVPAILAGVAAMAAGDALVKVMATEVSLLWLIVARSAAAVVLLMALQWMTARGAATGAVRGTARRGGTTRTRARVRARHRGLIAVRSLLLAGMWLCYYLALPHLSLSLAAALFYTSPIFICLFSIVIKVESFSPRRALALGVGVAGVVTSLEPWQAELNGYTLLPVIAAALYAAAQLMTRTRLRDADSTFLAAAMNGALLALSAVIVVGGLLPWGWAPFGPAPETAAWSWTGAGIIVALAVLISITAKMTAKAFQTGLPTVIGIFDYAYLLFAAGLGWLCFGETPAVHNLLGMALIVASGAILLPGLRRLMPNRH</sequence>
<feature type="transmembrane region" description="Helical" evidence="5">
    <location>
        <begin position="133"/>
        <end position="152"/>
    </location>
</feature>
<feature type="transmembrane region" description="Helical" evidence="5">
    <location>
        <begin position="108"/>
        <end position="127"/>
    </location>
</feature>
<keyword evidence="8" id="KW-1185">Reference proteome</keyword>
<dbReference type="PANTHER" id="PTHR22911:SF6">
    <property type="entry name" value="SOLUTE CARRIER FAMILY 35 MEMBER G1"/>
    <property type="match status" value="1"/>
</dbReference>
<evidence type="ECO:0000256" key="3">
    <source>
        <dbReference type="ARBA" id="ARBA00022989"/>
    </source>
</evidence>
<keyword evidence="2 5" id="KW-0812">Transmembrane</keyword>
<dbReference type="EMBL" id="BMZI01000003">
    <property type="protein sequence ID" value="GHB17238.1"/>
    <property type="molecule type" value="Genomic_DNA"/>
</dbReference>
<dbReference type="PANTHER" id="PTHR22911">
    <property type="entry name" value="ACYL-MALONYL CONDENSING ENZYME-RELATED"/>
    <property type="match status" value="1"/>
</dbReference>
<comment type="subcellular location">
    <subcellularLocation>
        <location evidence="1">Membrane</location>
        <topology evidence="1">Multi-pass membrane protein</topology>
    </subcellularLocation>
</comment>
<dbReference type="RefSeq" id="WP_189444046.1">
    <property type="nucleotide sequence ID" value="NZ_BMZI01000003.1"/>
</dbReference>
<dbReference type="Proteomes" id="UP000646745">
    <property type="component" value="Unassembled WGS sequence"/>
</dbReference>
<feature type="transmembrane region" description="Helical" evidence="5">
    <location>
        <begin position="317"/>
        <end position="334"/>
    </location>
</feature>
<dbReference type="InterPro" id="IPR037185">
    <property type="entry name" value="EmrE-like"/>
</dbReference>
<comment type="caution">
    <text evidence="7">The sequence shown here is derived from an EMBL/GenBank/DDBJ whole genome shotgun (WGS) entry which is preliminary data.</text>
</comment>
<evidence type="ECO:0000256" key="1">
    <source>
        <dbReference type="ARBA" id="ARBA00004141"/>
    </source>
</evidence>
<gene>
    <name evidence="7" type="ORF">GCM10009038_14970</name>
</gene>
<proteinExistence type="predicted"/>
<accession>A0ABQ3E0E1</accession>
<keyword evidence="3 5" id="KW-1133">Transmembrane helix</keyword>
<evidence type="ECO:0000313" key="8">
    <source>
        <dbReference type="Proteomes" id="UP000646745"/>
    </source>
</evidence>
<name>A0ABQ3E0E1_9GAMM</name>
<evidence type="ECO:0000256" key="4">
    <source>
        <dbReference type="ARBA" id="ARBA00023136"/>
    </source>
</evidence>
<feature type="transmembrane region" description="Helical" evidence="5">
    <location>
        <begin position="55"/>
        <end position="73"/>
    </location>
</feature>
<dbReference type="SUPFAM" id="SSF103481">
    <property type="entry name" value="Multidrug resistance efflux transporter EmrE"/>
    <property type="match status" value="2"/>
</dbReference>
<evidence type="ECO:0000259" key="6">
    <source>
        <dbReference type="Pfam" id="PF00892"/>
    </source>
</evidence>
<evidence type="ECO:0000256" key="5">
    <source>
        <dbReference type="SAM" id="Phobius"/>
    </source>
</evidence>
<keyword evidence="4 5" id="KW-0472">Membrane</keyword>
<evidence type="ECO:0000256" key="2">
    <source>
        <dbReference type="ARBA" id="ARBA00022692"/>
    </source>
</evidence>
<feature type="transmembrane region" description="Helical" evidence="5">
    <location>
        <begin position="217"/>
        <end position="242"/>
    </location>
</feature>
<feature type="domain" description="EamA" evidence="6">
    <location>
        <begin position="28"/>
        <end position="176"/>
    </location>
</feature>
<feature type="transmembrane region" description="Helical" evidence="5">
    <location>
        <begin position="254"/>
        <end position="272"/>
    </location>
</feature>
<organism evidence="7 8">
    <name type="scientific">Salinicola rhizosphaerae</name>
    <dbReference type="NCBI Taxonomy" id="1443141"/>
    <lineage>
        <taxon>Bacteria</taxon>
        <taxon>Pseudomonadati</taxon>
        <taxon>Pseudomonadota</taxon>
        <taxon>Gammaproteobacteria</taxon>
        <taxon>Oceanospirillales</taxon>
        <taxon>Halomonadaceae</taxon>
        <taxon>Salinicola</taxon>
    </lineage>
</organism>
<reference evidence="8" key="1">
    <citation type="journal article" date="2019" name="Int. J. Syst. Evol. Microbiol.">
        <title>The Global Catalogue of Microorganisms (GCM) 10K type strain sequencing project: providing services to taxonomists for standard genome sequencing and annotation.</title>
        <authorList>
            <consortium name="The Broad Institute Genomics Platform"/>
            <consortium name="The Broad Institute Genome Sequencing Center for Infectious Disease"/>
            <person name="Wu L."/>
            <person name="Ma J."/>
        </authorList>
    </citation>
    <scope>NUCLEOTIDE SEQUENCE [LARGE SCALE GENOMIC DNA]</scope>
    <source>
        <strain evidence="8">KCTC 32998</strain>
    </source>
</reference>
<dbReference type="Pfam" id="PF00892">
    <property type="entry name" value="EamA"/>
    <property type="match status" value="1"/>
</dbReference>
<evidence type="ECO:0000313" key="7">
    <source>
        <dbReference type="EMBL" id="GHB17238.1"/>
    </source>
</evidence>